<dbReference type="PANTHER" id="PTHR35867:SF1">
    <property type="entry name" value="PROTEIN RSEC"/>
    <property type="match status" value="1"/>
</dbReference>
<comment type="caution">
    <text evidence="2">The sequence shown here is derived from an EMBL/GenBank/DDBJ whole genome shotgun (WGS) entry which is preliminary data.</text>
</comment>
<sequence>MGAPLIEHRGVVQRVDDGVALVAVETAGCPSCAQGSACGVGKMAAGRPATLLTIPVSADIKAGDFVLIGLPESGLTLPALLGYLFPAFAMLVGAWLGACLEGSDGSTALGAIAGFLGALAVARIVIGLVPGLTPAPQLKPLANPSTPFPKEHYHD</sequence>
<dbReference type="InterPro" id="IPR007359">
    <property type="entry name" value="SigmaE_reg_RseC_MucC"/>
</dbReference>
<dbReference type="Proteomes" id="UP001165384">
    <property type="component" value="Unassembled WGS sequence"/>
</dbReference>
<proteinExistence type="predicted"/>
<dbReference type="RefSeq" id="WP_275712503.1">
    <property type="nucleotide sequence ID" value="NZ_JAKLTN010000008.1"/>
</dbReference>
<accession>A0ABS9K7B7</accession>
<evidence type="ECO:0000256" key="1">
    <source>
        <dbReference type="SAM" id="Phobius"/>
    </source>
</evidence>
<organism evidence="2 3">
    <name type="scientific">Dechloromonas hankyongensis</name>
    <dbReference type="NCBI Taxonomy" id="2908002"/>
    <lineage>
        <taxon>Bacteria</taxon>
        <taxon>Pseudomonadati</taxon>
        <taxon>Pseudomonadota</taxon>
        <taxon>Betaproteobacteria</taxon>
        <taxon>Rhodocyclales</taxon>
        <taxon>Azonexaceae</taxon>
        <taxon>Dechloromonas</taxon>
    </lineage>
</organism>
<keyword evidence="1" id="KW-0812">Transmembrane</keyword>
<gene>
    <name evidence="2" type="ORF">LZ012_18860</name>
</gene>
<protein>
    <submittedName>
        <fullName evidence="2">SoxR reducing system RseC family protein</fullName>
    </submittedName>
</protein>
<keyword evidence="1" id="KW-0472">Membrane</keyword>
<evidence type="ECO:0000313" key="3">
    <source>
        <dbReference type="Proteomes" id="UP001165384"/>
    </source>
</evidence>
<feature type="transmembrane region" description="Helical" evidence="1">
    <location>
        <begin position="107"/>
        <end position="129"/>
    </location>
</feature>
<evidence type="ECO:0000313" key="2">
    <source>
        <dbReference type="EMBL" id="MCG2579057.1"/>
    </source>
</evidence>
<dbReference type="PANTHER" id="PTHR35867">
    <property type="entry name" value="PROTEIN RSEC"/>
    <property type="match status" value="1"/>
</dbReference>
<dbReference type="Pfam" id="PF04246">
    <property type="entry name" value="RseC_MucC"/>
    <property type="match status" value="1"/>
</dbReference>
<feature type="transmembrane region" description="Helical" evidence="1">
    <location>
        <begin position="80"/>
        <end position="100"/>
    </location>
</feature>
<dbReference type="EMBL" id="JAKLTN010000008">
    <property type="protein sequence ID" value="MCG2579057.1"/>
    <property type="molecule type" value="Genomic_DNA"/>
</dbReference>
<name>A0ABS9K7B7_9RHOO</name>
<keyword evidence="1" id="KW-1133">Transmembrane helix</keyword>
<reference evidence="2" key="1">
    <citation type="submission" date="2022-01" db="EMBL/GenBank/DDBJ databases">
        <authorList>
            <person name="Jo J.-H."/>
            <person name="Im W.-T."/>
        </authorList>
    </citation>
    <scope>NUCLEOTIDE SEQUENCE</scope>
    <source>
        <strain evidence="2">XY25</strain>
    </source>
</reference>
<keyword evidence="3" id="KW-1185">Reference proteome</keyword>